<dbReference type="InterPro" id="IPR036872">
    <property type="entry name" value="CH_dom_sf"/>
</dbReference>
<dbReference type="STRING" id="139723.A0A182M3B1"/>
<dbReference type="AlphaFoldDB" id="A0A182M3B1"/>
<dbReference type="Gene3D" id="1.10.418.10">
    <property type="entry name" value="Calponin-like domain"/>
    <property type="match status" value="1"/>
</dbReference>
<reference evidence="3" key="1">
    <citation type="submission" date="2013-09" db="EMBL/GenBank/DDBJ databases">
        <title>The Genome Sequence of Anopheles culicifacies species A.</title>
        <authorList>
            <consortium name="The Broad Institute Genomics Platform"/>
            <person name="Neafsey D.E."/>
            <person name="Besansky N."/>
            <person name="Howell P."/>
            <person name="Walton C."/>
            <person name="Young S.K."/>
            <person name="Zeng Q."/>
            <person name="Gargeya S."/>
            <person name="Fitzgerald M."/>
            <person name="Haas B."/>
            <person name="Abouelleil A."/>
            <person name="Allen A.W."/>
            <person name="Alvarado L."/>
            <person name="Arachchi H.M."/>
            <person name="Berlin A.M."/>
            <person name="Chapman S.B."/>
            <person name="Gainer-Dewar J."/>
            <person name="Goldberg J."/>
            <person name="Griggs A."/>
            <person name="Gujja S."/>
            <person name="Hansen M."/>
            <person name="Howarth C."/>
            <person name="Imamovic A."/>
            <person name="Ireland A."/>
            <person name="Larimer J."/>
            <person name="McCowan C."/>
            <person name="Murphy C."/>
            <person name="Pearson M."/>
            <person name="Poon T.W."/>
            <person name="Priest M."/>
            <person name="Roberts A."/>
            <person name="Saif S."/>
            <person name="Shea T."/>
            <person name="Sisk P."/>
            <person name="Sykes S."/>
            <person name="Wortman J."/>
            <person name="Nusbaum C."/>
            <person name="Birren B."/>
        </authorList>
    </citation>
    <scope>NUCLEOTIDE SEQUENCE [LARGE SCALE GENOMIC DNA]</scope>
    <source>
        <strain evidence="3">A-37</strain>
    </source>
</reference>
<feature type="domain" description="CH-like" evidence="1">
    <location>
        <begin position="18"/>
        <end position="110"/>
    </location>
</feature>
<proteinExistence type="predicted"/>
<dbReference type="GO" id="GO:0051493">
    <property type="term" value="P:regulation of cytoskeleton organization"/>
    <property type="evidence" value="ECO:0007669"/>
    <property type="project" value="TreeGrafter"/>
</dbReference>
<evidence type="ECO:0000313" key="2">
    <source>
        <dbReference type="EnsemblMetazoa" id="ACUA008416-PA"/>
    </source>
</evidence>
<name>A0A182M3B1_9DIPT</name>
<dbReference type="PANTHER" id="PTHR12509:SF9">
    <property type="entry name" value="SPERM FLAGELLAR PROTEIN 1 ISOFORM X1"/>
    <property type="match status" value="1"/>
</dbReference>
<sequence length="137" mass="16229">MPPRKKSIQLSTQELIEVYQWVKKFNLSREIKSINRDLADGAEILKHLYPKLVDLHNYTRCNSTRNKLDNWQTLNRKVFHRLNIYLSEEMMADLASGTNGMLEVLLYEVMAKYCLETKSRHEPNESKEYIECSDRFA</sequence>
<reference evidence="2" key="2">
    <citation type="submission" date="2020-05" db="UniProtKB">
        <authorList>
            <consortium name="EnsemblMetazoa"/>
        </authorList>
    </citation>
    <scope>IDENTIFICATION</scope>
    <source>
        <strain evidence="2">A-37</strain>
    </source>
</reference>
<dbReference type="Proteomes" id="UP000075883">
    <property type="component" value="Unassembled WGS sequence"/>
</dbReference>
<dbReference type="InterPro" id="IPR010441">
    <property type="entry name" value="CH_2"/>
</dbReference>
<dbReference type="PANTHER" id="PTHR12509">
    <property type="entry name" value="SPERMATOGENESIS-ASSOCIATED 4-RELATED"/>
    <property type="match status" value="1"/>
</dbReference>
<organism evidence="2 3">
    <name type="scientific">Anopheles culicifacies</name>
    <dbReference type="NCBI Taxonomy" id="139723"/>
    <lineage>
        <taxon>Eukaryota</taxon>
        <taxon>Metazoa</taxon>
        <taxon>Ecdysozoa</taxon>
        <taxon>Arthropoda</taxon>
        <taxon>Hexapoda</taxon>
        <taxon>Insecta</taxon>
        <taxon>Pterygota</taxon>
        <taxon>Neoptera</taxon>
        <taxon>Endopterygota</taxon>
        <taxon>Diptera</taxon>
        <taxon>Nematocera</taxon>
        <taxon>Culicoidea</taxon>
        <taxon>Culicidae</taxon>
        <taxon>Anophelinae</taxon>
        <taxon>Anopheles</taxon>
        <taxon>culicifacies species complex</taxon>
    </lineage>
</organism>
<dbReference type="EMBL" id="AXCM01001333">
    <property type="status" value="NOT_ANNOTATED_CDS"/>
    <property type="molecule type" value="Genomic_DNA"/>
</dbReference>
<evidence type="ECO:0000259" key="1">
    <source>
        <dbReference type="Pfam" id="PF06294"/>
    </source>
</evidence>
<accession>A0A182M3B1</accession>
<dbReference type="FunFam" id="1.10.418.10:FF:000059">
    <property type="entry name" value="RIKEN cDNA 6430531B16 gene"/>
    <property type="match status" value="1"/>
</dbReference>
<protein>
    <recommendedName>
        <fullName evidence="1">CH-like domain-containing protein</fullName>
    </recommendedName>
</protein>
<dbReference type="InterPro" id="IPR052111">
    <property type="entry name" value="Spermatogenesis_Ciliary_MAP"/>
</dbReference>
<evidence type="ECO:0000313" key="3">
    <source>
        <dbReference type="Proteomes" id="UP000075883"/>
    </source>
</evidence>
<dbReference type="VEuPathDB" id="VectorBase:ACUA008416"/>
<dbReference type="EnsemblMetazoa" id="ACUA008416-RA">
    <property type="protein sequence ID" value="ACUA008416-PA"/>
    <property type="gene ID" value="ACUA008416"/>
</dbReference>
<dbReference type="GO" id="GO:0008017">
    <property type="term" value="F:microtubule binding"/>
    <property type="evidence" value="ECO:0007669"/>
    <property type="project" value="TreeGrafter"/>
</dbReference>
<dbReference type="SUPFAM" id="SSF47576">
    <property type="entry name" value="Calponin-homology domain, CH-domain"/>
    <property type="match status" value="1"/>
</dbReference>
<dbReference type="GO" id="GO:0005930">
    <property type="term" value="C:axoneme"/>
    <property type="evidence" value="ECO:0007669"/>
    <property type="project" value="TreeGrafter"/>
</dbReference>
<keyword evidence="3" id="KW-1185">Reference proteome</keyword>
<dbReference type="Pfam" id="PF06294">
    <property type="entry name" value="CH_2"/>
    <property type="match status" value="1"/>
</dbReference>